<name>A0A164KPV8_BACCE</name>
<dbReference type="GeneID" id="92802268"/>
<evidence type="ECO:0000313" key="3">
    <source>
        <dbReference type="Proteomes" id="UP000076482"/>
    </source>
</evidence>
<evidence type="ECO:0000313" key="2">
    <source>
        <dbReference type="EMBL" id="KZD51117.1"/>
    </source>
</evidence>
<reference evidence="2 3" key="1">
    <citation type="submission" date="2015-09" db="EMBL/GenBank/DDBJ databases">
        <title>Bacillus cereus food isolates.</title>
        <authorList>
            <person name="Boekhorst J."/>
        </authorList>
    </citation>
    <scope>NUCLEOTIDE SEQUENCE [LARGE SCALE GENOMIC DNA]</scope>
    <source>
        <strain evidence="2 3">B4088</strain>
    </source>
</reference>
<dbReference type="RefSeq" id="WP_063263425.1">
    <property type="nucleotide sequence ID" value="NZ_LJKE01000126.1"/>
</dbReference>
<feature type="transmembrane region" description="Helical" evidence="1">
    <location>
        <begin position="41"/>
        <end position="60"/>
    </location>
</feature>
<dbReference type="PATRIC" id="fig|1396.535.peg.5598"/>
<accession>A0A164KPV8</accession>
<organism evidence="2 3">
    <name type="scientific">Bacillus cereus</name>
    <dbReference type="NCBI Taxonomy" id="1396"/>
    <lineage>
        <taxon>Bacteria</taxon>
        <taxon>Bacillati</taxon>
        <taxon>Bacillota</taxon>
        <taxon>Bacilli</taxon>
        <taxon>Bacillales</taxon>
        <taxon>Bacillaceae</taxon>
        <taxon>Bacillus</taxon>
        <taxon>Bacillus cereus group</taxon>
    </lineage>
</organism>
<keyword evidence="1" id="KW-1133">Transmembrane helix</keyword>
<comment type="caution">
    <text evidence="2">The sequence shown here is derived from an EMBL/GenBank/DDBJ whole genome shotgun (WGS) entry which is preliminary data.</text>
</comment>
<keyword evidence="1" id="KW-0472">Membrane</keyword>
<feature type="transmembrane region" description="Helical" evidence="1">
    <location>
        <begin position="7"/>
        <end position="29"/>
    </location>
</feature>
<keyword evidence="1" id="KW-0812">Transmembrane</keyword>
<proteinExistence type="predicted"/>
<sequence length="68" mass="7794">MWQHTKFGNVLLWIGPIFVFVGLCMTNVISDIPFFEGKHKTLGIIILFIGLFCLIAANHFKKGERNEE</sequence>
<dbReference type="EMBL" id="LJKE01000126">
    <property type="protein sequence ID" value="KZD51117.1"/>
    <property type="molecule type" value="Genomic_DNA"/>
</dbReference>
<dbReference type="AlphaFoldDB" id="A0A164KPV8"/>
<gene>
    <name evidence="2" type="ORF">B4088_6161</name>
</gene>
<dbReference type="Proteomes" id="UP000076482">
    <property type="component" value="Unassembled WGS sequence"/>
</dbReference>
<protein>
    <recommendedName>
        <fullName evidence="4">Group-specific protein</fullName>
    </recommendedName>
</protein>
<evidence type="ECO:0008006" key="4">
    <source>
        <dbReference type="Google" id="ProtNLM"/>
    </source>
</evidence>
<evidence type="ECO:0000256" key="1">
    <source>
        <dbReference type="SAM" id="Phobius"/>
    </source>
</evidence>